<dbReference type="EMBL" id="UINC01031333">
    <property type="protein sequence ID" value="SVB17202.1"/>
    <property type="molecule type" value="Genomic_DNA"/>
</dbReference>
<feature type="non-terminal residue" evidence="2">
    <location>
        <position position="106"/>
    </location>
</feature>
<evidence type="ECO:0000313" key="2">
    <source>
        <dbReference type="EMBL" id="SVB17202.1"/>
    </source>
</evidence>
<dbReference type="Gene3D" id="3.10.180.10">
    <property type="entry name" value="2,3-Dihydroxybiphenyl 1,2-Dioxygenase, domain 1"/>
    <property type="match status" value="1"/>
</dbReference>
<dbReference type="PROSITE" id="PS51819">
    <property type="entry name" value="VOC"/>
    <property type="match status" value="1"/>
</dbReference>
<dbReference type="AlphaFoldDB" id="A0A382BUQ0"/>
<dbReference type="PANTHER" id="PTHR21366:SF14">
    <property type="entry name" value="GLYOXALASE DOMAIN-CONTAINING PROTEIN 5"/>
    <property type="match status" value="1"/>
</dbReference>
<feature type="domain" description="VOC" evidence="1">
    <location>
        <begin position="7"/>
        <end position="106"/>
    </location>
</feature>
<dbReference type="InterPro" id="IPR050383">
    <property type="entry name" value="GlyoxalaseI/FosfomycinResist"/>
</dbReference>
<dbReference type="InterPro" id="IPR004360">
    <property type="entry name" value="Glyas_Fos-R_dOase_dom"/>
</dbReference>
<evidence type="ECO:0000259" key="1">
    <source>
        <dbReference type="PROSITE" id="PS51819"/>
    </source>
</evidence>
<sequence length="106" mass="11733">MRIAPLGLDHLVVRVADLDRSLTFYCDILGCNIDRRRDDLGLYHLRAGQAQIDLVTLDGELGRKFGSPNSDNPNVDHFCLRIEPFEGPALVDYLCGHGLAPSDVVD</sequence>
<dbReference type="InterPro" id="IPR037523">
    <property type="entry name" value="VOC_core"/>
</dbReference>
<protein>
    <recommendedName>
        <fullName evidence="1">VOC domain-containing protein</fullName>
    </recommendedName>
</protein>
<proteinExistence type="predicted"/>
<gene>
    <name evidence="2" type="ORF">METZ01_LOCUS170056</name>
</gene>
<organism evidence="2">
    <name type="scientific">marine metagenome</name>
    <dbReference type="NCBI Taxonomy" id="408172"/>
    <lineage>
        <taxon>unclassified sequences</taxon>
        <taxon>metagenomes</taxon>
        <taxon>ecological metagenomes</taxon>
    </lineage>
</organism>
<reference evidence="2" key="1">
    <citation type="submission" date="2018-05" db="EMBL/GenBank/DDBJ databases">
        <authorList>
            <person name="Lanie J.A."/>
            <person name="Ng W.-L."/>
            <person name="Kazmierczak K.M."/>
            <person name="Andrzejewski T.M."/>
            <person name="Davidsen T.M."/>
            <person name="Wayne K.J."/>
            <person name="Tettelin H."/>
            <person name="Glass J.I."/>
            <person name="Rusch D."/>
            <person name="Podicherti R."/>
            <person name="Tsui H.-C.T."/>
            <person name="Winkler M.E."/>
        </authorList>
    </citation>
    <scope>NUCLEOTIDE SEQUENCE</scope>
</reference>
<dbReference type="PANTHER" id="PTHR21366">
    <property type="entry name" value="GLYOXALASE FAMILY PROTEIN"/>
    <property type="match status" value="1"/>
</dbReference>
<name>A0A382BUQ0_9ZZZZ</name>
<accession>A0A382BUQ0</accession>
<dbReference type="Pfam" id="PF00903">
    <property type="entry name" value="Glyoxalase"/>
    <property type="match status" value="1"/>
</dbReference>
<dbReference type="InterPro" id="IPR029068">
    <property type="entry name" value="Glyas_Bleomycin-R_OHBP_Dase"/>
</dbReference>
<dbReference type="SUPFAM" id="SSF54593">
    <property type="entry name" value="Glyoxalase/Bleomycin resistance protein/Dihydroxybiphenyl dioxygenase"/>
    <property type="match status" value="1"/>
</dbReference>